<keyword evidence="2" id="KW-1185">Reference proteome</keyword>
<sequence length="318" mass="36738">MKMGAITPLEDYDYSNAEPRRVYKFQPKYFMTMGLQNTDINHIIHIDSSYLERLKARRDVAASRPEVLACLPRGLPAVHEFYTYLVHQWLPQRYPTIFTLFPDRQVLENKVSGEHLPMTPPKDGRQTLEILNRNLDDDVLFMTPQSDNEEDGFALNALMWAFPNRSDPRKRLGGSLKDLHQRVPGYKERLEMSMDRYFRKLEVGRVVCRTNWAISIKASQTASQLTDKDYLGPVSGDVNPAKIYLRCELQTLFRLPVSGARIFIIHEYVYPLQQIKDEGLGPAMIKSIDGLKEGNVPAIWDYKRAPNWSEQVKEFLSA</sequence>
<dbReference type="AlphaFoldDB" id="A0A0D2B9A5"/>
<dbReference type="Pfam" id="PF11927">
    <property type="entry name" value="HODM_asu-like"/>
    <property type="match status" value="1"/>
</dbReference>
<proteinExistence type="predicted"/>
<dbReference type="RefSeq" id="XP_016235456.1">
    <property type="nucleotide sequence ID" value="XM_016379629.1"/>
</dbReference>
<evidence type="ECO:0000313" key="1">
    <source>
        <dbReference type="EMBL" id="KIW15240.1"/>
    </source>
</evidence>
<name>A0A0D2B9A5_9EURO</name>
<dbReference type="OrthoDB" id="5043642at2759"/>
<dbReference type="HOGENOM" id="CLU_025462_2_1_1"/>
<evidence type="ECO:0008006" key="3">
    <source>
        <dbReference type="Google" id="ProtNLM"/>
    </source>
</evidence>
<dbReference type="VEuPathDB" id="FungiDB:PV08_05285"/>
<reference evidence="1 2" key="1">
    <citation type="submission" date="2015-01" db="EMBL/GenBank/DDBJ databases">
        <title>The Genome Sequence of Exophiala spinifera CBS89968.</title>
        <authorList>
            <consortium name="The Broad Institute Genomics Platform"/>
            <person name="Cuomo C."/>
            <person name="de Hoog S."/>
            <person name="Gorbushina A."/>
            <person name="Stielow B."/>
            <person name="Teixiera M."/>
            <person name="Abouelleil A."/>
            <person name="Chapman S.B."/>
            <person name="Priest M."/>
            <person name="Young S.K."/>
            <person name="Wortman J."/>
            <person name="Nusbaum C."/>
            <person name="Birren B."/>
        </authorList>
    </citation>
    <scope>NUCLEOTIDE SEQUENCE [LARGE SCALE GENOMIC DNA]</scope>
    <source>
        <strain evidence="1 2">CBS 89968</strain>
    </source>
</reference>
<dbReference type="Proteomes" id="UP000053328">
    <property type="component" value="Unassembled WGS sequence"/>
</dbReference>
<dbReference type="InterPro" id="IPR021848">
    <property type="entry name" value="HODM_asu-like"/>
</dbReference>
<organism evidence="1 2">
    <name type="scientific">Exophiala spinifera</name>
    <dbReference type="NCBI Taxonomy" id="91928"/>
    <lineage>
        <taxon>Eukaryota</taxon>
        <taxon>Fungi</taxon>
        <taxon>Dikarya</taxon>
        <taxon>Ascomycota</taxon>
        <taxon>Pezizomycotina</taxon>
        <taxon>Eurotiomycetes</taxon>
        <taxon>Chaetothyriomycetidae</taxon>
        <taxon>Chaetothyriales</taxon>
        <taxon>Herpotrichiellaceae</taxon>
        <taxon>Exophiala</taxon>
    </lineage>
</organism>
<evidence type="ECO:0000313" key="2">
    <source>
        <dbReference type="Proteomes" id="UP000053328"/>
    </source>
</evidence>
<dbReference type="EMBL" id="KN847495">
    <property type="protein sequence ID" value="KIW15240.1"/>
    <property type="molecule type" value="Genomic_DNA"/>
</dbReference>
<accession>A0A0D2B9A5</accession>
<gene>
    <name evidence="1" type="ORF">PV08_05285</name>
</gene>
<protein>
    <recommendedName>
        <fullName evidence="3">HRQ family protein 2</fullName>
    </recommendedName>
</protein>
<dbReference type="GeneID" id="27332368"/>